<dbReference type="CDD" id="cd17470">
    <property type="entry name" value="T3SS_Flik_C"/>
    <property type="match status" value="1"/>
</dbReference>
<feature type="region of interest" description="Disordered" evidence="1">
    <location>
        <begin position="579"/>
        <end position="629"/>
    </location>
</feature>
<dbReference type="InterPro" id="IPR038610">
    <property type="entry name" value="FliK-like_C_sf"/>
</dbReference>
<proteinExistence type="predicted"/>
<gene>
    <name evidence="3" type="ORF">GFB49_08475</name>
</gene>
<feature type="region of interest" description="Disordered" evidence="1">
    <location>
        <begin position="1"/>
        <end position="230"/>
    </location>
</feature>
<comment type="caution">
    <text evidence="3">The sequence shown here is derived from an EMBL/GenBank/DDBJ whole genome shotgun (WGS) entry which is preliminary data.</text>
</comment>
<accession>A0A843YGR4</accession>
<feature type="compositionally biased region" description="Polar residues" evidence="1">
    <location>
        <begin position="190"/>
        <end position="209"/>
    </location>
</feature>
<protein>
    <recommendedName>
        <fullName evidence="2">Flagellar hook-length control protein-like C-terminal domain-containing protein</fullName>
    </recommendedName>
</protein>
<dbReference type="Proteomes" id="UP000444174">
    <property type="component" value="Unassembled WGS sequence"/>
</dbReference>
<dbReference type="Gene3D" id="3.30.750.140">
    <property type="match status" value="1"/>
</dbReference>
<dbReference type="InterPro" id="IPR021136">
    <property type="entry name" value="Flagellar_hook_control-like_C"/>
</dbReference>
<feature type="compositionally biased region" description="Low complexity" evidence="1">
    <location>
        <begin position="88"/>
        <end position="103"/>
    </location>
</feature>
<evidence type="ECO:0000259" key="2">
    <source>
        <dbReference type="Pfam" id="PF02120"/>
    </source>
</evidence>
<sequence length="629" mass="63434">MMNTAIVGQVTDISQNKLGSKPGKSSGESPSGDSFAAVYADSSQAAPEAEQPEVSEAQGAVPGPDSAEENVEASDDQTDETHTEVDVAALVSAEAAAAPAGQASTDDNSVFERSGASQEDVAAVVASSVPETGAADGGEPETQAVADGTVQPAGEGVPLADASSSALRAQQSTPSGNGLDGAAKAAVPTTGLSQTNGISNGGQVQSPPGAQQEVAGAEETPVNGPVASQQPIGAGLTQAEVLAELARTSNGSIQDLPLAYRVRLGALSPAAQQAIHKSVASAVPTAAPVSPIAASVQNELALRQVTDSGNGLVANGPIDLPEGVELDGITQFEPAAASKTLPATPAVAVAPNAATIPAAAATPADDIPVAAETPTAVTAPAAAAAPTAATTVVPVNTSRLTQAGTRSEKSDEVRLEEVSTDTTAEDALLPGQIIREGGIVGATQVSQAALFAQIGQPQNNERFGHGAQQDFRLGPQAIGITQSLTEATFRPATIPTPEVAQRIAVQLTEAFAAKGERKVEVMLNPKELGQVKMQLSTSENGVRVIIHAERSETGDLMRRHISALENEFKDMGFENISFSFSSGDSQSQSGGNNQSGGSARQGQAVADEIETTPVGQQLNLGGSGLDMRV</sequence>
<feature type="domain" description="Flagellar hook-length control protein-like C-terminal" evidence="2">
    <location>
        <begin position="511"/>
        <end position="588"/>
    </location>
</feature>
<evidence type="ECO:0000313" key="3">
    <source>
        <dbReference type="EMBL" id="MQQ08482.1"/>
    </source>
</evidence>
<evidence type="ECO:0000256" key="1">
    <source>
        <dbReference type="SAM" id="MobiDB-lite"/>
    </source>
</evidence>
<evidence type="ECO:0000313" key="4">
    <source>
        <dbReference type="Proteomes" id="UP000444174"/>
    </source>
</evidence>
<feature type="compositionally biased region" description="Polar residues" evidence="1">
    <location>
        <begin position="162"/>
        <end position="176"/>
    </location>
</feature>
<name>A0A843YGR4_9RHOB</name>
<dbReference type="Pfam" id="PF02120">
    <property type="entry name" value="Flg_hook"/>
    <property type="match status" value="1"/>
</dbReference>
<organism evidence="3 4">
    <name type="scientific">Tritonibacter litoralis</name>
    <dbReference type="NCBI Taxonomy" id="2662264"/>
    <lineage>
        <taxon>Bacteria</taxon>
        <taxon>Pseudomonadati</taxon>
        <taxon>Pseudomonadota</taxon>
        <taxon>Alphaproteobacteria</taxon>
        <taxon>Rhodobacterales</taxon>
        <taxon>Paracoccaceae</taxon>
        <taxon>Tritonibacter</taxon>
    </lineage>
</organism>
<feature type="compositionally biased region" description="Low complexity" evidence="1">
    <location>
        <begin position="579"/>
        <end position="604"/>
    </location>
</feature>
<feature type="compositionally biased region" description="Acidic residues" evidence="1">
    <location>
        <begin position="66"/>
        <end position="78"/>
    </location>
</feature>
<reference evidence="3 4" key="1">
    <citation type="submission" date="2019-10" db="EMBL/GenBank/DDBJ databases">
        <title>Epibacterium sp. nov., isolated from seawater.</title>
        <authorList>
            <person name="Zhang X."/>
            <person name="Li N."/>
        </authorList>
    </citation>
    <scope>NUCLEOTIDE SEQUENCE [LARGE SCALE GENOMIC DNA]</scope>
    <source>
        <strain evidence="3 4">SM1979</strain>
    </source>
</reference>
<dbReference type="AlphaFoldDB" id="A0A843YGR4"/>
<dbReference type="EMBL" id="WIBF01000004">
    <property type="protein sequence ID" value="MQQ08482.1"/>
    <property type="molecule type" value="Genomic_DNA"/>
</dbReference>
<keyword evidence="4" id="KW-1185">Reference proteome</keyword>
<feature type="compositionally biased region" description="Low complexity" evidence="1">
    <location>
        <begin position="19"/>
        <end position="34"/>
    </location>
</feature>